<dbReference type="AlphaFoldDB" id="L8GCT3"/>
<organism evidence="1 2">
    <name type="scientific">Acanthamoeba castellanii (strain ATCC 30010 / Neff)</name>
    <dbReference type="NCBI Taxonomy" id="1257118"/>
    <lineage>
        <taxon>Eukaryota</taxon>
        <taxon>Amoebozoa</taxon>
        <taxon>Discosea</taxon>
        <taxon>Longamoebia</taxon>
        <taxon>Centramoebida</taxon>
        <taxon>Acanthamoebidae</taxon>
        <taxon>Acanthamoeba</taxon>
    </lineage>
</organism>
<keyword evidence="2" id="KW-1185">Reference proteome</keyword>
<dbReference type="KEGG" id="acan:ACA1_104240"/>
<evidence type="ECO:0000313" key="2">
    <source>
        <dbReference type="Proteomes" id="UP000011083"/>
    </source>
</evidence>
<name>L8GCT3_ACACF</name>
<sequence>MRAALVKRSTSRLHPLTRGPCASSLRWFGTAKKETAKATTAHASTPLEASNLPDPRAFAQEKAFWATQEPLKQKRLQAKEKGEAGLPFSHHCPILSPHFVFLEGSGGAGKKDLLWRLNKMGHEVVFHPYLAFLLDSQYPYSPTRDHDILQVRWGNKIITALENIASLSKTGKAYKSNLVFVHRSPISSYHYARDRNPDEAALYLSLMRQITTERLGERLMVPPEKEKALRRELGESTDLDVIQREIDAYERLLLTPPSTEREHHGIGATVILKTYGVEMNWVWEDLKKTSSPPAH</sequence>
<dbReference type="RefSeq" id="XP_004332998.1">
    <property type="nucleotide sequence ID" value="XM_004332950.1"/>
</dbReference>
<dbReference type="GeneID" id="14911397"/>
<proteinExistence type="predicted"/>
<dbReference type="Proteomes" id="UP000011083">
    <property type="component" value="Unassembled WGS sequence"/>
</dbReference>
<gene>
    <name evidence="1" type="ORF">ACA1_104240</name>
</gene>
<dbReference type="EMBL" id="KB008169">
    <property type="protein sequence ID" value="ELR10985.1"/>
    <property type="molecule type" value="Genomic_DNA"/>
</dbReference>
<dbReference type="VEuPathDB" id="AmoebaDB:ACA1_104240"/>
<dbReference type="OrthoDB" id="19393at2759"/>
<reference evidence="1 2" key="1">
    <citation type="journal article" date="2013" name="Genome Biol.">
        <title>Genome of Acanthamoeba castellanii highlights extensive lateral gene transfer and early evolution of tyrosine kinase signaling.</title>
        <authorList>
            <person name="Clarke M."/>
            <person name="Lohan A.J."/>
            <person name="Liu B."/>
            <person name="Lagkouvardos I."/>
            <person name="Roy S."/>
            <person name="Zafar N."/>
            <person name="Bertelli C."/>
            <person name="Schilde C."/>
            <person name="Kianianmomeni A."/>
            <person name="Burglin T.R."/>
            <person name="Frech C."/>
            <person name="Turcotte B."/>
            <person name="Kopec K.O."/>
            <person name="Synnott J.M."/>
            <person name="Choo C."/>
            <person name="Paponov I."/>
            <person name="Finkler A."/>
            <person name="Soon Heng Tan C."/>
            <person name="Hutchins A.P."/>
            <person name="Weinmeier T."/>
            <person name="Rattei T."/>
            <person name="Chu J.S."/>
            <person name="Gimenez G."/>
            <person name="Irimia M."/>
            <person name="Rigden D.J."/>
            <person name="Fitzpatrick D.A."/>
            <person name="Lorenzo-Morales J."/>
            <person name="Bateman A."/>
            <person name="Chiu C.H."/>
            <person name="Tang P."/>
            <person name="Hegemann P."/>
            <person name="Fromm H."/>
            <person name="Raoult D."/>
            <person name="Greub G."/>
            <person name="Miranda-Saavedra D."/>
            <person name="Chen N."/>
            <person name="Nash P."/>
            <person name="Ginger M.L."/>
            <person name="Horn M."/>
            <person name="Schaap P."/>
            <person name="Caler L."/>
            <person name="Loftus B."/>
        </authorList>
    </citation>
    <scope>NUCLEOTIDE SEQUENCE [LARGE SCALE GENOMIC DNA]</scope>
    <source>
        <strain evidence="1 2">Neff</strain>
    </source>
</reference>
<protein>
    <submittedName>
        <fullName evidence="1">Uncharacterized protein</fullName>
    </submittedName>
</protein>
<accession>L8GCT3</accession>
<evidence type="ECO:0000313" key="1">
    <source>
        <dbReference type="EMBL" id="ELR10985.1"/>
    </source>
</evidence>